<keyword evidence="2" id="KW-1185">Reference proteome</keyword>
<reference evidence="1 2" key="1">
    <citation type="submission" date="2017-01" db="EMBL/GenBank/DDBJ databases">
        <authorList>
            <person name="Varghese N."/>
            <person name="Submissions S."/>
        </authorList>
    </citation>
    <scope>NUCLEOTIDE SEQUENCE [LARGE SCALE GENOMIC DNA]</scope>
    <source>
        <strain evidence="1 2">ATCC 23464</strain>
    </source>
</reference>
<comment type="caution">
    <text evidence="1">The sequence shown here is derived from an EMBL/GenBank/DDBJ whole genome shotgun (WGS) entry which is preliminary data.</text>
</comment>
<gene>
    <name evidence="1" type="ORF">SAMN05421578_102451</name>
</gene>
<accession>A0ABY1JPD2</accession>
<protein>
    <submittedName>
        <fullName evidence="1">Uncharacterized protein</fullName>
    </submittedName>
</protein>
<sequence>MKNIKIRENDTRTLSENQGPTVLKPFGRQECATLDEIVLQKGEIYESSQAYHSRWYAWFW</sequence>
<organism evidence="1 2">
    <name type="scientific">Paenibacillus macquariensis</name>
    <dbReference type="NCBI Taxonomy" id="948756"/>
    <lineage>
        <taxon>Bacteria</taxon>
        <taxon>Bacillati</taxon>
        <taxon>Bacillota</taxon>
        <taxon>Bacilli</taxon>
        <taxon>Bacillales</taxon>
        <taxon>Paenibacillaceae</taxon>
        <taxon>Paenibacillus</taxon>
    </lineage>
</organism>
<proteinExistence type="predicted"/>
<evidence type="ECO:0000313" key="2">
    <source>
        <dbReference type="Proteomes" id="UP000186666"/>
    </source>
</evidence>
<name>A0ABY1JPD2_9BACL</name>
<dbReference type="Proteomes" id="UP000186666">
    <property type="component" value="Unassembled WGS sequence"/>
</dbReference>
<dbReference type="EMBL" id="FTNK01000002">
    <property type="protein sequence ID" value="SIQ53335.1"/>
    <property type="molecule type" value="Genomic_DNA"/>
</dbReference>
<evidence type="ECO:0000313" key="1">
    <source>
        <dbReference type="EMBL" id="SIQ53335.1"/>
    </source>
</evidence>